<reference evidence="1" key="1">
    <citation type="journal article" date="2014" name="Front. Microbiol.">
        <title>High frequency of phylogenetically diverse reductive dehalogenase-homologous genes in deep subseafloor sedimentary metagenomes.</title>
        <authorList>
            <person name="Kawai M."/>
            <person name="Futagami T."/>
            <person name="Toyoda A."/>
            <person name="Takaki Y."/>
            <person name="Nishi S."/>
            <person name="Hori S."/>
            <person name="Arai W."/>
            <person name="Tsubouchi T."/>
            <person name="Morono Y."/>
            <person name="Uchiyama I."/>
            <person name="Ito T."/>
            <person name="Fujiyama A."/>
            <person name="Inagaki F."/>
            <person name="Takami H."/>
        </authorList>
    </citation>
    <scope>NUCLEOTIDE SEQUENCE</scope>
    <source>
        <strain evidence="1">Expedition CK06-06</strain>
    </source>
</reference>
<dbReference type="EMBL" id="BARU01026443">
    <property type="protein sequence ID" value="GAH76166.1"/>
    <property type="molecule type" value="Genomic_DNA"/>
</dbReference>
<sequence>MNFISICGDFQDKKVFELIVLQYLLPGILNKQKLIL</sequence>
<comment type="caution">
    <text evidence="1">The sequence shown here is derived from an EMBL/GenBank/DDBJ whole genome shotgun (WGS) entry which is preliminary data.</text>
</comment>
<dbReference type="AlphaFoldDB" id="X1I178"/>
<evidence type="ECO:0000313" key="1">
    <source>
        <dbReference type="EMBL" id="GAH76166.1"/>
    </source>
</evidence>
<gene>
    <name evidence="1" type="ORF">S03H2_42475</name>
</gene>
<proteinExistence type="predicted"/>
<organism evidence="1">
    <name type="scientific">marine sediment metagenome</name>
    <dbReference type="NCBI Taxonomy" id="412755"/>
    <lineage>
        <taxon>unclassified sequences</taxon>
        <taxon>metagenomes</taxon>
        <taxon>ecological metagenomes</taxon>
    </lineage>
</organism>
<protein>
    <submittedName>
        <fullName evidence="1">Uncharacterized protein</fullName>
    </submittedName>
</protein>
<accession>X1I178</accession>
<feature type="non-terminal residue" evidence="1">
    <location>
        <position position="36"/>
    </location>
</feature>
<name>X1I178_9ZZZZ</name>